<evidence type="ECO:0000313" key="2">
    <source>
        <dbReference type="EMBL" id="QQO85047.1"/>
    </source>
</evidence>
<name>A0A7T8EEU1_9GAMM</name>
<dbReference type="PANTHER" id="PTHR32305:SF15">
    <property type="entry name" value="PROTEIN RHSA-RELATED"/>
    <property type="match status" value="1"/>
</dbReference>
<proteinExistence type="predicted"/>
<feature type="signal peptide" evidence="1">
    <location>
        <begin position="1"/>
        <end position="22"/>
    </location>
</feature>
<accession>A0A7T8EEU1</accession>
<feature type="chain" id="PRO_5030572904" evidence="1">
    <location>
        <begin position="23"/>
        <end position="1427"/>
    </location>
</feature>
<gene>
    <name evidence="2" type="ORF">D7032_18435</name>
</gene>
<organism evidence="2">
    <name type="scientific">Shewanella algae</name>
    <dbReference type="NCBI Taxonomy" id="38313"/>
    <lineage>
        <taxon>Bacteria</taxon>
        <taxon>Pseudomonadati</taxon>
        <taxon>Pseudomonadota</taxon>
        <taxon>Gammaproteobacteria</taxon>
        <taxon>Alteromonadales</taxon>
        <taxon>Shewanellaceae</taxon>
        <taxon>Shewanella</taxon>
    </lineage>
</organism>
<keyword evidence="1" id="KW-0732">Signal</keyword>
<dbReference type="Gene3D" id="2.180.10.10">
    <property type="entry name" value="RHS repeat-associated core"/>
    <property type="match status" value="2"/>
</dbReference>
<dbReference type="PANTHER" id="PTHR32305">
    <property type="match status" value="1"/>
</dbReference>
<protein>
    <submittedName>
        <fullName evidence="2">RHS repeat protein</fullName>
    </submittedName>
</protein>
<sequence length="1427" mass="158435">MNKFSTLALSAIVSTLPVLSFASELSPYADRVGVDVLDNLNVTQDLATYTTDLFGDAIDPSFGSIKFSQVDVDIPGNSQLPVQIVRVLSSPDGWFNDTREFASWSLELPHIRTSIVRGPNAIHRGGWSTGTACSSPINPADIDFGEYHLSGDDYWGGETISIPGIGIEKILVNTAREKVTLKRWKIQCFNSPNGYEGFKITDDKGNKYTFDKLKLVQHDKVIQVHPRSSSMTCDDVVIMCEGPTLPGGGTGSGVAILYKVSTFMLPSRIEDKYGNWVAYEYTGDNLTKIHANDGRSILINYMNGNVSSVNYNGKTINYQYNTDNVKTLSKVTRPDGKHWSFYSEKTNGKPGNRFWNKASRGYLENYPMGTDCLKGGFAIEPYIKITHPDGASGEFFISQEYHGRTEVPKMPRDNPHRWNQKLVGYHVPKCVSTYSLRKKTLDINGEELEWLYDYSSNDGAFKGENKQLAYGINTMALDYTDLGDLKITEVTKPDGSFERLFFNRRWGWEHNQQVFKDVYNSNGELLSRTRSDVVKGQHIGISMLKYDDTSSSKILKKTDSITLYNDAVEIGKYTTFYTKFNQYDEPEIHKQVNNLNDSIWYKKLYHHNTAINLLNVPAGVMVSRDGVNWKEANRQEFYTSGNGIGQVYRSWIAGKHISTNTYHTDGNLLQTSYNGSNRYEKFENYYRGKARKITLPCATTNGCTTVNGSTANTMVALLEVNADGTTKSVTDFNGNKVSYSYNPIGWLTKIDYADPKWADKVISYATVTTANDGISGSGIAAGSLRQSITQGNYEKRVYHDALLRPVFTRERDIANGTTTRYQAFEYDHENRQTLASFPSSNAASRVGMATEYDALGRIVTQTRTSDNSSSSRDYLAGNKVAVTDSEGNTTTTTYLAYGQPTYDKPLLIEAPNTDDISLDYNEFAQVTSIRQGNITEKRLYDNYQQLCKSVRPETGITAYGYNAQRQQIWRALGTNGSSTSCDAASVPASYKTLLGYDNLGQLRTENFPDTTPDRTYSYDANGSLRALTAGNISWSYLYNSQNAIDKETLSLDGKSFVLDWEYNNLGAVSSLKYPSGALVDFAPNALGQATKAGSYVTGVSYHPNGQVKQFTFGNGIVRNVEMDTSGRIDLLTDSKSGVIKNKLDPSYDGNDNLVRLIDWVDRNNDIDNLVYDGVDRLLSADGRWGTGRYTYDGKGNILSRTLNNVNIGYSYNNLNQLSKLSGAYAYGYQYDTRGNVIHNGRYPLSYNLGQQMVSAKGINYSYDGHNRRVRKTESGKNSYSVYSQGGQLLHRVSENGMKTDSIYLGKTIVAEVDGAIAANEVLAEPKVTIYIEKMYSSSNCSERFCTSDLGNQEYAVTWESTLASECHGSVMNGSGATVSSLSGLRGWKLYPINDSYTVTLTCSGAGGMVTVSKSTDSAQSGPEFHPM</sequence>
<dbReference type="EMBL" id="CP032664">
    <property type="protein sequence ID" value="QQO85047.1"/>
    <property type="molecule type" value="Genomic_DNA"/>
</dbReference>
<dbReference type="InterPro" id="IPR050708">
    <property type="entry name" value="T6SS_VgrG/RHS"/>
</dbReference>
<evidence type="ECO:0000256" key="1">
    <source>
        <dbReference type="SAM" id="SignalP"/>
    </source>
</evidence>
<dbReference type="RefSeq" id="WP_345862158.1">
    <property type="nucleotide sequence ID" value="NZ_CP032664.1"/>
</dbReference>
<reference evidence="2" key="1">
    <citation type="submission" date="2018-09" db="EMBL/GenBank/DDBJ databases">
        <title>Genome sequencing and analysis.</title>
        <authorList>
            <person name="Huang Y.-T."/>
        </authorList>
    </citation>
    <scope>NUCLEOTIDE SEQUENCE</scope>
    <source>
        <strain evidence="2">HIDE</strain>
    </source>
</reference>